<keyword evidence="1" id="KW-1133">Transmembrane helix</keyword>
<keyword evidence="1" id="KW-0472">Membrane</keyword>
<dbReference type="EMBL" id="ATDN01000014">
    <property type="protein sequence ID" value="RWA20224.1"/>
    <property type="molecule type" value="Genomic_DNA"/>
</dbReference>
<evidence type="ECO:0000256" key="1">
    <source>
        <dbReference type="SAM" id="Phobius"/>
    </source>
</evidence>
<feature type="transmembrane region" description="Helical" evidence="1">
    <location>
        <begin position="171"/>
        <end position="190"/>
    </location>
</feature>
<feature type="transmembrane region" description="Helical" evidence="1">
    <location>
        <begin position="44"/>
        <end position="62"/>
    </location>
</feature>
<dbReference type="RefSeq" id="WP_164890094.1">
    <property type="nucleotide sequence ID" value="NZ_ATDN01000014.1"/>
</dbReference>
<dbReference type="Proteomes" id="UP000287177">
    <property type="component" value="Unassembled WGS sequence"/>
</dbReference>
<proteinExistence type="predicted"/>
<sequence length="191" mass="20545">MTEHVHSMMPMLPGWIRLLWMLALAVVAAVHIWHGVTMTGQARWWHGAHTVMAVGMLAMYAADPMRQAGLDRALVVVFAVVTVAIAATAAALSRREGRANPLWAATGSDTAAMVYMAVIMAPVLTVSTTVSWVIVAYLGVQTLAWLFGVWERTLSPRRSSPGLSGPFGYDVRLSLAVMTASMGYMLAAMAS</sequence>
<organism evidence="2 3">
    <name type="scientific">Mycolicibacterium elephantis DSM 44368</name>
    <dbReference type="NCBI Taxonomy" id="1335622"/>
    <lineage>
        <taxon>Bacteria</taxon>
        <taxon>Bacillati</taxon>
        <taxon>Actinomycetota</taxon>
        <taxon>Actinomycetes</taxon>
        <taxon>Mycobacteriales</taxon>
        <taxon>Mycobacteriaceae</taxon>
        <taxon>Mycolicibacterium</taxon>
    </lineage>
</organism>
<feature type="transmembrane region" description="Helical" evidence="1">
    <location>
        <begin position="104"/>
        <end position="124"/>
    </location>
</feature>
<reference evidence="2 3" key="1">
    <citation type="submission" date="2013-06" db="EMBL/GenBank/DDBJ databases">
        <title>The draft sequence of the Mycobacterium elephantis genome.</title>
        <authorList>
            <person name="Pettersson F.B."/>
            <person name="Das S."/>
            <person name="Dasgupta S."/>
            <person name="Bhattacharya A."/>
            <person name="Kirsebom L.A."/>
        </authorList>
    </citation>
    <scope>NUCLEOTIDE SEQUENCE [LARGE SCALE GENOMIC DNA]</scope>
    <source>
        <strain evidence="2 3">DSM 44368</strain>
    </source>
</reference>
<accession>A0A439DUE8</accession>
<feature type="transmembrane region" description="Helical" evidence="1">
    <location>
        <begin position="74"/>
        <end position="92"/>
    </location>
</feature>
<protein>
    <recommendedName>
        <fullName evidence="4">DUF5134 domain-containing protein</fullName>
    </recommendedName>
</protein>
<evidence type="ECO:0000313" key="2">
    <source>
        <dbReference type="EMBL" id="RWA20224.1"/>
    </source>
</evidence>
<evidence type="ECO:0000313" key="3">
    <source>
        <dbReference type="Proteomes" id="UP000287177"/>
    </source>
</evidence>
<name>A0A439DUE8_9MYCO</name>
<dbReference type="Pfam" id="PF17197">
    <property type="entry name" value="DUF5134"/>
    <property type="match status" value="1"/>
</dbReference>
<evidence type="ECO:0008006" key="4">
    <source>
        <dbReference type="Google" id="ProtNLM"/>
    </source>
</evidence>
<dbReference type="InterPro" id="IPR033458">
    <property type="entry name" value="DUF5134"/>
</dbReference>
<keyword evidence="3" id="KW-1185">Reference proteome</keyword>
<gene>
    <name evidence="2" type="ORF">MELE44368_18680</name>
</gene>
<comment type="caution">
    <text evidence="2">The sequence shown here is derived from an EMBL/GenBank/DDBJ whole genome shotgun (WGS) entry which is preliminary data.</text>
</comment>
<keyword evidence="1" id="KW-0812">Transmembrane</keyword>
<feature type="transmembrane region" description="Helical" evidence="1">
    <location>
        <begin position="12"/>
        <end position="32"/>
    </location>
</feature>
<feature type="transmembrane region" description="Helical" evidence="1">
    <location>
        <begin position="130"/>
        <end position="150"/>
    </location>
</feature>
<dbReference type="AlphaFoldDB" id="A0A439DUE8"/>